<dbReference type="PATRIC" id="fig|582.24.peg.4879"/>
<proteinExistence type="predicted"/>
<accession>A0A0D8L8B6</accession>
<organism evidence="1 2">
    <name type="scientific">Morganella morganii</name>
    <name type="common">Proteus morganii</name>
    <dbReference type="NCBI Taxonomy" id="582"/>
    <lineage>
        <taxon>Bacteria</taxon>
        <taxon>Pseudomonadati</taxon>
        <taxon>Pseudomonadota</taxon>
        <taxon>Gammaproteobacteria</taxon>
        <taxon>Enterobacterales</taxon>
        <taxon>Morganellaceae</taxon>
        <taxon>Morganella</taxon>
    </lineage>
</organism>
<sequence length="80" mass="9332">MKYYKNEENAVYAYDDECLSQVAALTVLESLISEKEPELTDADSRLRYAEHELNEAKNGLTSYLRVRKTVRIPIQRKRPP</sequence>
<comment type="caution">
    <text evidence="1">The sequence shown here is derived from an EMBL/GenBank/DDBJ whole genome shotgun (WGS) entry which is preliminary data.</text>
</comment>
<evidence type="ECO:0000313" key="1">
    <source>
        <dbReference type="EMBL" id="KJF77028.1"/>
    </source>
</evidence>
<dbReference type="AlphaFoldDB" id="A0A0D8L8B6"/>
<gene>
    <name evidence="1" type="ORF">UA45_15290</name>
</gene>
<dbReference type="Proteomes" id="UP000032582">
    <property type="component" value="Unassembled WGS sequence"/>
</dbReference>
<protein>
    <submittedName>
        <fullName evidence="1">Uncharacterized protein</fullName>
    </submittedName>
</protein>
<name>A0A0D8L8B6_MORMO</name>
<evidence type="ECO:0000313" key="2">
    <source>
        <dbReference type="Proteomes" id="UP000032582"/>
    </source>
</evidence>
<dbReference type="EMBL" id="JZSH01000207">
    <property type="protein sequence ID" value="KJF77028.1"/>
    <property type="molecule type" value="Genomic_DNA"/>
</dbReference>
<reference evidence="1 2" key="1">
    <citation type="submission" date="2015-02" db="EMBL/GenBank/DDBJ databases">
        <title>Whole genome shotgun sequencing of cultured foodborne pathogen.</title>
        <authorList>
            <person name="Timme R."/>
            <person name="Allard M.W."/>
            <person name="Strain E."/>
            <person name="Evans P.S."/>
            <person name="Brown E."/>
        </authorList>
    </citation>
    <scope>NUCLEOTIDE SEQUENCE [LARGE SCALE GENOMIC DNA]</scope>
    <source>
        <strain evidence="1 2">GCSL-TSO-24</strain>
    </source>
</reference>